<keyword evidence="1" id="KW-0812">Transmembrane</keyword>
<feature type="transmembrane region" description="Helical" evidence="1">
    <location>
        <begin position="20"/>
        <end position="38"/>
    </location>
</feature>
<name>A0A8X6J5F9_TRICU</name>
<keyword evidence="1" id="KW-0472">Membrane</keyword>
<sequence>MLLGYVLFRSQVCKLSRPLVVLGWCSSVTLGLSSVLGLHRFSTGSESSRALAVLYAALHRCSFTTAVAWVLYACISVLGGPVNAFLSCAPLAPFSRLSFMVYLLHPLVIWTRLGSLRERIATTHYDFMYEYLSNLVISFCVAIPFYLLLEAPLSNLDRMLNSRRSEKEAAEAK</sequence>
<keyword evidence="1" id="KW-1133">Transmembrane helix</keyword>
<feature type="transmembrane region" description="Helical" evidence="1">
    <location>
        <begin position="131"/>
        <end position="149"/>
    </location>
</feature>
<reference evidence="2" key="1">
    <citation type="submission" date="2020-07" db="EMBL/GenBank/DDBJ databases">
        <title>Multicomponent nature underlies the extraordinary mechanical properties of spider dragline silk.</title>
        <authorList>
            <person name="Kono N."/>
            <person name="Nakamura H."/>
            <person name="Mori M."/>
            <person name="Yoshida Y."/>
            <person name="Ohtoshi R."/>
            <person name="Malay A.D."/>
            <person name="Moran D.A.P."/>
            <person name="Tomita M."/>
            <person name="Numata K."/>
            <person name="Arakawa K."/>
        </authorList>
    </citation>
    <scope>NUCLEOTIDE SEQUENCE</scope>
</reference>
<dbReference type="PANTHER" id="PTHR11161:SF0">
    <property type="entry name" value="O-ACYLTRANSFERASE LIKE PROTEIN"/>
    <property type="match status" value="1"/>
</dbReference>
<comment type="caution">
    <text evidence="2">The sequence shown here is derived from an EMBL/GenBank/DDBJ whole genome shotgun (WGS) entry which is preliminary data.</text>
</comment>
<dbReference type="InterPro" id="IPR052728">
    <property type="entry name" value="O2_lipid_transport_reg"/>
</dbReference>
<keyword evidence="3" id="KW-1185">Reference proteome</keyword>
<dbReference type="AlphaFoldDB" id="A0A8X6J5F9"/>
<dbReference type="OrthoDB" id="6425317at2759"/>
<organism evidence="2 3">
    <name type="scientific">Trichonephila clavata</name>
    <name type="common">Joro spider</name>
    <name type="synonym">Nephila clavata</name>
    <dbReference type="NCBI Taxonomy" id="2740835"/>
    <lineage>
        <taxon>Eukaryota</taxon>
        <taxon>Metazoa</taxon>
        <taxon>Ecdysozoa</taxon>
        <taxon>Arthropoda</taxon>
        <taxon>Chelicerata</taxon>
        <taxon>Arachnida</taxon>
        <taxon>Araneae</taxon>
        <taxon>Araneomorphae</taxon>
        <taxon>Entelegynae</taxon>
        <taxon>Araneoidea</taxon>
        <taxon>Nephilidae</taxon>
        <taxon>Trichonephila</taxon>
    </lineage>
</organism>
<dbReference type="PANTHER" id="PTHR11161">
    <property type="entry name" value="O-ACYLTRANSFERASE"/>
    <property type="match status" value="1"/>
</dbReference>
<gene>
    <name evidence="2" type="primary">nrf-6</name>
    <name evidence="2" type="ORF">TNCT_259361</name>
</gene>
<protein>
    <submittedName>
        <fullName evidence="2">Nose resistant to fluoxetine protein 6</fullName>
    </submittedName>
</protein>
<evidence type="ECO:0000313" key="2">
    <source>
        <dbReference type="EMBL" id="GFR10898.1"/>
    </source>
</evidence>
<dbReference type="EMBL" id="BMAO01026600">
    <property type="protein sequence ID" value="GFR10898.1"/>
    <property type="molecule type" value="Genomic_DNA"/>
</dbReference>
<dbReference type="Proteomes" id="UP000887116">
    <property type="component" value="Unassembled WGS sequence"/>
</dbReference>
<feature type="transmembrane region" description="Helical" evidence="1">
    <location>
        <begin position="84"/>
        <end position="110"/>
    </location>
</feature>
<evidence type="ECO:0000313" key="3">
    <source>
        <dbReference type="Proteomes" id="UP000887116"/>
    </source>
</evidence>
<accession>A0A8X6J5F9</accession>
<proteinExistence type="predicted"/>
<evidence type="ECO:0000256" key="1">
    <source>
        <dbReference type="SAM" id="Phobius"/>
    </source>
</evidence>